<comment type="caution">
    <text evidence="1">The sequence shown here is derived from an EMBL/GenBank/DDBJ whole genome shotgun (WGS) entry which is preliminary data.</text>
</comment>
<accession>A0A5B7DBG7</accession>
<dbReference type="AlphaFoldDB" id="A0A5B7DBG7"/>
<sequence length="67" mass="7179">MVAARCMRHAFTPLGNDSRDRFKSSPPAFLKCNTVIDTLPNPAGHASPAPPPAYPQPFLCMSALIAL</sequence>
<keyword evidence="2" id="KW-1185">Reference proteome</keyword>
<gene>
    <name evidence="1" type="ORF">E2C01_011471</name>
</gene>
<name>A0A5B7DBG7_PORTR</name>
<organism evidence="1 2">
    <name type="scientific">Portunus trituberculatus</name>
    <name type="common">Swimming crab</name>
    <name type="synonym">Neptunus trituberculatus</name>
    <dbReference type="NCBI Taxonomy" id="210409"/>
    <lineage>
        <taxon>Eukaryota</taxon>
        <taxon>Metazoa</taxon>
        <taxon>Ecdysozoa</taxon>
        <taxon>Arthropoda</taxon>
        <taxon>Crustacea</taxon>
        <taxon>Multicrustacea</taxon>
        <taxon>Malacostraca</taxon>
        <taxon>Eumalacostraca</taxon>
        <taxon>Eucarida</taxon>
        <taxon>Decapoda</taxon>
        <taxon>Pleocyemata</taxon>
        <taxon>Brachyura</taxon>
        <taxon>Eubrachyura</taxon>
        <taxon>Portunoidea</taxon>
        <taxon>Portunidae</taxon>
        <taxon>Portuninae</taxon>
        <taxon>Portunus</taxon>
    </lineage>
</organism>
<reference evidence="1 2" key="1">
    <citation type="submission" date="2019-05" db="EMBL/GenBank/DDBJ databases">
        <title>Another draft genome of Portunus trituberculatus and its Hox gene families provides insights of decapod evolution.</title>
        <authorList>
            <person name="Jeong J.-H."/>
            <person name="Song I."/>
            <person name="Kim S."/>
            <person name="Choi T."/>
            <person name="Kim D."/>
            <person name="Ryu S."/>
            <person name="Kim W."/>
        </authorList>
    </citation>
    <scope>NUCLEOTIDE SEQUENCE [LARGE SCALE GENOMIC DNA]</scope>
    <source>
        <tissue evidence="1">Muscle</tissue>
    </source>
</reference>
<dbReference type="Proteomes" id="UP000324222">
    <property type="component" value="Unassembled WGS sequence"/>
</dbReference>
<dbReference type="EMBL" id="VSRR010000694">
    <property type="protein sequence ID" value="MPC18583.1"/>
    <property type="molecule type" value="Genomic_DNA"/>
</dbReference>
<evidence type="ECO:0000313" key="1">
    <source>
        <dbReference type="EMBL" id="MPC18583.1"/>
    </source>
</evidence>
<evidence type="ECO:0000313" key="2">
    <source>
        <dbReference type="Proteomes" id="UP000324222"/>
    </source>
</evidence>
<proteinExistence type="predicted"/>
<protein>
    <submittedName>
        <fullName evidence="1">Uncharacterized protein</fullName>
    </submittedName>
</protein>